<feature type="domain" description="HTH cro/C1-type" evidence="1">
    <location>
        <begin position="5"/>
        <end position="59"/>
    </location>
</feature>
<proteinExistence type="predicted"/>
<comment type="caution">
    <text evidence="2">The sequence shown here is derived from an EMBL/GenBank/DDBJ whole genome shotgun (WGS) entry which is preliminary data.</text>
</comment>
<keyword evidence="3" id="KW-1185">Reference proteome</keyword>
<dbReference type="Gene3D" id="1.10.260.40">
    <property type="entry name" value="lambda repressor-like DNA-binding domains"/>
    <property type="match status" value="1"/>
</dbReference>
<protein>
    <recommendedName>
        <fullName evidence="1">HTH cro/C1-type domain-containing protein</fullName>
    </recommendedName>
</protein>
<accession>A0A917PNE9</accession>
<name>A0A917PNE9_9BACI</name>
<gene>
    <name evidence="2" type="ORF">GCM10007063_05390</name>
</gene>
<dbReference type="PROSITE" id="PS50943">
    <property type="entry name" value="HTH_CROC1"/>
    <property type="match status" value="1"/>
</dbReference>
<dbReference type="RefSeq" id="WP_188631528.1">
    <property type="nucleotide sequence ID" value="NZ_BMNQ01000004.1"/>
</dbReference>
<organism evidence="2 3">
    <name type="scientific">Lentibacillus kapialis</name>
    <dbReference type="NCBI Taxonomy" id="340214"/>
    <lineage>
        <taxon>Bacteria</taxon>
        <taxon>Bacillati</taxon>
        <taxon>Bacillota</taxon>
        <taxon>Bacilli</taxon>
        <taxon>Bacillales</taxon>
        <taxon>Bacillaceae</taxon>
        <taxon>Lentibacillus</taxon>
    </lineage>
</organism>
<dbReference type="EMBL" id="BMNQ01000004">
    <property type="protein sequence ID" value="GGJ85862.1"/>
    <property type="molecule type" value="Genomic_DNA"/>
</dbReference>
<sequence>MELLIAKLIEDSGFKKRYIAKQIGVNENTLTNWINGKSFPRLDKAVHLADILNCDIKDLYGK</sequence>
<dbReference type="SUPFAM" id="SSF47413">
    <property type="entry name" value="lambda repressor-like DNA-binding domains"/>
    <property type="match status" value="1"/>
</dbReference>
<evidence type="ECO:0000259" key="1">
    <source>
        <dbReference type="PROSITE" id="PS50943"/>
    </source>
</evidence>
<dbReference type="AlphaFoldDB" id="A0A917PNE9"/>
<dbReference type="CDD" id="cd00093">
    <property type="entry name" value="HTH_XRE"/>
    <property type="match status" value="1"/>
</dbReference>
<reference evidence="2" key="2">
    <citation type="submission" date="2020-09" db="EMBL/GenBank/DDBJ databases">
        <authorList>
            <person name="Sun Q."/>
            <person name="Ohkuma M."/>
        </authorList>
    </citation>
    <scope>NUCLEOTIDE SEQUENCE</scope>
    <source>
        <strain evidence="2">JCM 12580</strain>
    </source>
</reference>
<reference evidence="2" key="1">
    <citation type="journal article" date="2014" name="Int. J. Syst. Evol. Microbiol.">
        <title>Complete genome sequence of Corynebacterium casei LMG S-19264T (=DSM 44701T), isolated from a smear-ripened cheese.</title>
        <authorList>
            <consortium name="US DOE Joint Genome Institute (JGI-PGF)"/>
            <person name="Walter F."/>
            <person name="Albersmeier A."/>
            <person name="Kalinowski J."/>
            <person name="Ruckert C."/>
        </authorList>
    </citation>
    <scope>NUCLEOTIDE SEQUENCE</scope>
    <source>
        <strain evidence="2">JCM 12580</strain>
    </source>
</reference>
<dbReference type="Proteomes" id="UP000658382">
    <property type="component" value="Unassembled WGS sequence"/>
</dbReference>
<dbReference type="SMART" id="SM00530">
    <property type="entry name" value="HTH_XRE"/>
    <property type="match status" value="1"/>
</dbReference>
<dbReference type="InterPro" id="IPR010982">
    <property type="entry name" value="Lambda_DNA-bd_dom_sf"/>
</dbReference>
<dbReference type="GO" id="GO:0003677">
    <property type="term" value="F:DNA binding"/>
    <property type="evidence" value="ECO:0007669"/>
    <property type="project" value="InterPro"/>
</dbReference>
<dbReference type="InterPro" id="IPR001387">
    <property type="entry name" value="Cro/C1-type_HTH"/>
</dbReference>
<evidence type="ECO:0000313" key="3">
    <source>
        <dbReference type="Proteomes" id="UP000658382"/>
    </source>
</evidence>
<evidence type="ECO:0000313" key="2">
    <source>
        <dbReference type="EMBL" id="GGJ85862.1"/>
    </source>
</evidence>
<dbReference type="Pfam" id="PF13443">
    <property type="entry name" value="HTH_26"/>
    <property type="match status" value="1"/>
</dbReference>